<reference evidence="2 3" key="1">
    <citation type="submission" date="2023-07" db="EMBL/GenBank/DDBJ databases">
        <title>Genomic Encyclopedia of Type Strains, Phase IV (KMG-IV): sequencing the most valuable type-strain genomes for metagenomic binning, comparative biology and taxonomic classification.</title>
        <authorList>
            <person name="Goeker M."/>
        </authorList>
    </citation>
    <scope>NUCLEOTIDE SEQUENCE [LARGE SCALE GENOMIC DNA]</scope>
    <source>
        <strain evidence="2 3">DSM 19619</strain>
    </source>
</reference>
<evidence type="ECO:0000256" key="1">
    <source>
        <dbReference type="SAM" id="SignalP"/>
    </source>
</evidence>
<name>A0ABU0J435_9HYPH</name>
<evidence type="ECO:0000313" key="3">
    <source>
        <dbReference type="Proteomes" id="UP001242480"/>
    </source>
</evidence>
<accession>A0ABU0J435</accession>
<keyword evidence="1" id="KW-0732">Signal</keyword>
<proteinExistence type="predicted"/>
<dbReference type="EMBL" id="JAUSVX010000003">
    <property type="protein sequence ID" value="MDQ0469029.1"/>
    <property type="molecule type" value="Genomic_DNA"/>
</dbReference>
<organism evidence="2 3">
    <name type="scientific">Labrys wisconsinensis</name>
    <dbReference type="NCBI Taxonomy" id="425677"/>
    <lineage>
        <taxon>Bacteria</taxon>
        <taxon>Pseudomonadati</taxon>
        <taxon>Pseudomonadota</taxon>
        <taxon>Alphaproteobacteria</taxon>
        <taxon>Hyphomicrobiales</taxon>
        <taxon>Xanthobacteraceae</taxon>
        <taxon>Labrys</taxon>
    </lineage>
</organism>
<gene>
    <name evidence="2" type="ORF">QO011_002040</name>
</gene>
<keyword evidence="3" id="KW-1185">Reference proteome</keyword>
<feature type="signal peptide" evidence="1">
    <location>
        <begin position="1"/>
        <end position="19"/>
    </location>
</feature>
<protein>
    <submittedName>
        <fullName evidence="2">Uncharacterized protein</fullName>
    </submittedName>
</protein>
<dbReference type="RefSeq" id="WP_307271128.1">
    <property type="nucleotide sequence ID" value="NZ_JAUSVX010000003.1"/>
</dbReference>
<evidence type="ECO:0000313" key="2">
    <source>
        <dbReference type="EMBL" id="MDQ0469029.1"/>
    </source>
</evidence>
<dbReference type="Proteomes" id="UP001242480">
    <property type="component" value="Unassembled WGS sequence"/>
</dbReference>
<comment type="caution">
    <text evidence="2">The sequence shown here is derived from an EMBL/GenBank/DDBJ whole genome shotgun (WGS) entry which is preliminary data.</text>
</comment>
<feature type="chain" id="PRO_5045252214" evidence="1">
    <location>
        <begin position="20"/>
        <end position="144"/>
    </location>
</feature>
<sequence>MRIAGLLLAVLPLSTGAAAARDLVYAARIGADGAMAEQRTLACDLATGCILVFDAAAEDWRNPLSLQLTAAGGQMILTGRSEGVPDQPLLVASRRVALDRQGGVVTTLVLAPPASRRAQPASLAGDRPGEGFGPFLIAVHHVPD</sequence>